<dbReference type="Pfam" id="PF05036">
    <property type="entry name" value="SPOR"/>
    <property type="match status" value="1"/>
</dbReference>
<dbReference type="Pfam" id="PF03330">
    <property type="entry name" value="DPBB_1"/>
    <property type="match status" value="1"/>
</dbReference>
<feature type="compositionally biased region" description="Low complexity" evidence="1">
    <location>
        <begin position="166"/>
        <end position="178"/>
    </location>
</feature>
<evidence type="ECO:0000256" key="1">
    <source>
        <dbReference type="SAM" id="MobiDB-lite"/>
    </source>
</evidence>
<feature type="domain" description="SPOR" evidence="3">
    <location>
        <begin position="225"/>
        <end position="289"/>
    </location>
</feature>
<dbReference type="PANTHER" id="PTHR34183">
    <property type="entry name" value="ENDOLYTIC PEPTIDOGLYCAN TRANSGLYCOSYLASE RLPA"/>
    <property type="match status" value="1"/>
</dbReference>
<organism evidence="4 5">
    <name type="scientific">Novosphingobium aquiterrae</name>
    <dbReference type="NCBI Taxonomy" id="624388"/>
    <lineage>
        <taxon>Bacteria</taxon>
        <taxon>Pseudomonadati</taxon>
        <taxon>Pseudomonadota</taxon>
        <taxon>Alphaproteobacteria</taxon>
        <taxon>Sphingomonadales</taxon>
        <taxon>Sphingomonadaceae</taxon>
        <taxon>Novosphingobium</taxon>
    </lineage>
</organism>
<feature type="compositionally biased region" description="Low complexity" evidence="1">
    <location>
        <begin position="186"/>
        <end position="196"/>
    </location>
</feature>
<name>A0ABV6PID5_9SPHN</name>
<evidence type="ECO:0000259" key="3">
    <source>
        <dbReference type="Pfam" id="PF05036"/>
    </source>
</evidence>
<dbReference type="InterPro" id="IPR007730">
    <property type="entry name" value="SPOR-like_dom"/>
</dbReference>
<dbReference type="InterPro" id="IPR009009">
    <property type="entry name" value="RlpA-like_DPBB"/>
</dbReference>
<dbReference type="RefSeq" id="WP_379480668.1">
    <property type="nucleotide sequence ID" value="NZ_JBHLTL010000004.1"/>
</dbReference>
<protein>
    <submittedName>
        <fullName evidence="4">SPOR domain-containing protein</fullName>
    </submittedName>
</protein>
<evidence type="ECO:0000313" key="5">
    <source>
        <dbReference type="Proteomes" id="UP001589943"/>
    </source>
</evidence>
<dbReference type="InterPro" id="IPR036908">
    <property type="entry name" value="RlpA-like_sf"/>
</dbReference>
<evidence type="ECO:0000313" key="4">
    <source>
        <dbReference type="EMBL" id="MFC0589167.1"/>
    </source>
</evidence>
<comment type="caution">
    <text evidence="4">The sequence shown here is derived from an EMBL/GenBank/DDBJ whole genome shotgun (WGS) entry which is preliminary data.</text>
</comment>
<feature type="region of interest" description="Disordered" evidence="1">
    <location>
        <begin position="157"/>
        <end position="221"/>
    </location>
</feature>
<dbReference type="InterPro" id="IPR036680">
    <property type="entry name" value="SPOR-like_sf"/>
</dbReference>
<dbReference type="CDD" id="cd22268">
    <property type="entry name" value="DPBB_RlpA-like"/>
    <property type="match status" value="1"/>
</dbReference>
<gene>
    <name evidence="4" type="ORF">ACFFF7_07050</name>
</gene>
<evidence type="ECO:0000259" key="2">
    <source>
        <dbReference type="Pfam" id="PF03330"/>
    </source>
</evidence>
<dbReference type="PANTHER" id="PTHR34183:SF1">
    <property type="entry name" value="ENDOLYTIC PEPTIDOGLYCAN TRANSGLYCOSYLASE RLPA"/>
    <property type="match status" value="1"/>
</dbReference>
<dbReference type="Gene3D" id="3.30.70.1070">
    <property type="entry name" value="Sporulation related repeat"/>
    <property type="match status" value="1"/>
</dbReference>
<sequence length="294" mass="30407">MPAPLANGPSADYPMVLGPQFSVDGVTYTPADTMNYDAVGFAGISAEGGSGVSGSHRTLPLPSYVEVTSLESGKTVLVRMERRGPMTGSQLVELSPGAFAQLGMAGSTRNAVRVRRVNPPEVERAMLRSGQQAPARMDTPKSLLVVLQRKLDQQMGVVTPPPAPVPEAAASPAPAVTPNKPPKAPAKPAKSAPKPAVTGKPDSASSKTDIKPAATPKPVEPKVAAKGTWYVQIGTFASKANADAAAKKAGATVVQSGKLWRVRSEPFVAEDKAGPALAKARAAGYSDARIQRAD</sequence>
<keyword evidence="5" id="KW-1185">Reference proteome</keyword>
<reference evidence="4 5" key="1">
    <citation type="submission" date="2024-09" db="EMBL/GenBank/DDBJ databases">
        <authorList>
            <person name="Sun Q."/>
            <person name="Mori K."/>
        </authorList>
    </citation>
    <scope>NUCLEOTIDE SEQUENCE [LARGE SCALE GENOMIC DNA]</scope>
    <source>
        <strain evidence="4 5">NCAIM B.02537</strain>
    </source>
</reference>
<dbReference type="Gene3D" id="2.40.40.10">
    <property type="entry name" value="RlpA-like domain"/>
    <property type="match status" value="1"/>
</dbReference>
<feature type="domain" description="RlpA-like protein double-psi beta-barrel" evidence="2">
    <location>
        <begin position="55"/>
        <end position="110"/>
    </location>
</feature>
<dbReference type="SUPFAM" id="SSF110997">
    <property type="entry name" value="Sporulation related repeat"/>
    <property type="match status" value="1"/>
</dbReference>
<dbReference type="EMBL" id="JBHLTL010000004">
    <property type="protein sequence ID" value="MFC0589167.1"/>
    <property type="molecule type" value="Genomic_DNA"/>
</dbReference>
<accession>A0ABV6PID5</accession>
<dbReference type="Proteomes" id="UP001589943">
    <property type="component" value="Unassembled WGS sequence"/>
</dbReference>
<proteinExistence type="predicted"/>